<evidence type="ECO:0000313" key="3">
    <source>
        <dbReference type="Proteomes" id="UP000076738"/>
    </source>
</evidence>
<keyword evidence="2" id="KW-0413">Isomerase</keyword>
<dbReference type="GO" id="GO:0016853">
    <property type="term" value="F:isomerase activity"/>
    <property type="evidence" value="ECO:0007669"/>
    <property type="project" value="UniProtKB-KW"/>
</dbReference>
<evidence type="ECO:0000313" key="2">
    <source>
        <dbReference type="EMBL" id="KZP01858.1"/>
    </source>
</evidence>
<dbReference type="GO" id="GO:0047617">
    <property type="term" value="F:fatty acyl-CoA hydrolase activity"/>
    <property type="evidence" value="ECO:0007669"/>
    <property type="project" value="TreeGrafter"/>
</dbReference>
<dbReference type="InterPro" id="IPR029069">
    <property type="entry name" value="HotDog_dom_sf"/>
</dbReference>
<dbReference type="Pfam" id="PF13279">
    <property type="entry name" value="4HBT_2"/>
    <property type="match status" value="1"/>
</dbReference>
<dbReference type="InterPro" id="IPR050563">
    <property type="entry name" value="4-hydroxybenzoyl-CoA_TE"/>
</dbReference>
<dbReference type="CDD" id="cd00586">
    <property type="entry name" value="4HBT"/>
    <property type="match status" value="1"/>
</dbReference>
<name>A0A167SEZ3_CALVF</name>
<dbReference type="PANTHER" id="PTHR31793">
    <property type="entry name" value="4-HYDROXYBENZOYL-COA THIOESTERASE FAMILY MEMBER"/>
    <property type="match status" value="1"/>
</dbReference>
<dbReference type="AlphaFoldDB" id="A0A167SEZ3"/>
<feature type="compositionally biased region" description="Polar residues" evidence="1">
    <location>
        <begin position="119"/>
        <end position="129"/>
    </location>
</feature>
<reference evidence="2 3" key="1">
    <citation type="journal article" date="2016" name="Mol. Biol. Evol.">
        <title>Comparative Genomics of Early-Diverging Mushroom-Forming Fungi Provides Insights into the Origins of Lignocellulose Decay Capabilities.</title>
        <authorList>
            <person name="Nagy L.G."/>
            <person name="Riley R."/>
            <person name="Tritt A."/>
            <person name="Adam C."/>
            <person name="Daum C."/>
            <person name="Floudas D."/>
            <person name="Sun H."/>
            <person name="Yadav J.S."/>
            <person name="Pangilinan J."/>
            <person name="Larsson K.H."/>
            <person name="Matsuura K."/>
            <person name="Barry K."/>
            <person name="Labutti K."/>
            <person name="Kuo R."/>
            <person name="Ohm R.A."/>
            <person name="Bhattacharya S.S."/>
            <person name="Shirouzu T."/>
            <person name="Yoshinaga Y."/>
            <person name="Martin F.M."/>
            <person name="Grigoriev I.V."/>
            <person name="Hibbett D.S."/>
        </authorList>
    </citation>
    <scope>NUCLEOTIDE SEQUENCE [LARGE SCALE GENOMIC DNA]</scope>
    <source>
        <strain evidence="2 3">TUFC12733</strain>
    </source>
</reference>
<accession>A0A167SEZ3</accession>
<dbReference type="Proteomes" id="UP000076738">
    <property type="component" value="Unassembled WGS sequence"/>
</dbReference>
<proteinExistence type="predicted"/>
<dbReference type="Gene3D" id="3.10.129.10">
    <property type="entry name" value="Hotdog Thioesterase"/>
    <property type="match status" value="1"/>
</dbReference>
<organism evidence="2 3">
    <name type="scientific">Calocera viscosa (strain TUFC12733)</name>
    <dbReference type="NCBI Taxonomy" id="1330018"/>
    <lineage>
        <taxon>Eukaryota</taxon>
        <taxon>Fungi</taxon>
        <taxon>Dikarya</taxon>
        <taxon>Basidiomycota</taxon>
        <taxon>Agaricomycotina</taxon>
        <taxon>Dacrymycetes</taxon>
        <taxon>Dacrymycetales</taxon>
        <taxon>Dacrymycetaceae</taxon>
        <taxon>Calocera</taxon>
    </lineage>
</organism>
<feature type="compositionally biased region" description="Basic and acidic residues" evidence="1">
    <location>
        <begin position="92"/>
        <end position="110"/>
    </location>
</feature>
<dbReference type="SUPFAM" id="SSF54637">
    <property type="entry name" value="Thioesterase/thiol ester dehydrase-isomerase"/>
    <property type="match status" value="1"/>
</dbReference>
<dbReference type="EMBL" id="KV417266">
    <property type="protein sequence ID" value="KZP01858.1"/>
    <property type="molecule type" value="Genomic_DNA"/>
</dbReference>
<feature type="region of interest" description="Disordered" evidence="1">
    <location>
        <begin position="81"/>
        <end position="129"/>
    </location>
</feature>
<keyword evidence="3" id="KW-1185">Reference proteome</keyword>
<evidence type="ECO:0000256" key="1">
    <source>
        <dbReference type="SAM" id="MobiDB-lite"/>
    </source>
</evidence>
<dbReference type="OrthoDB" id="5538558at2759"/>
<sequence length="295" mass="33724">MLSRRISPTLRKATRASSYSFRPLSYTASRPIDSDPKLRKLYASFNDASSPYYIAPGEIGPADPGYPPPDSVYPLSDVISESQPHKHKKVNANRDAERDTERVLRHKGDVSAEPPIPSTPSTANETTESMRTSQEARLKARQYAIDELYDSTSFWEQDIAWGHLDSFRHLNNVQYVRFFESGRMLLTQRLGEEVGGAKRAQDMMQGKGVSIILKSIDVRFRRPVTYPDTLLIAHKPHSFHPTQFTLSCLAYSYSQQRPVCTAEAVCVWYDYDIWKKCEPSEALLKQLRLRMKEDE</sequence>
<protein>
    <submittedName>
        <fullName evidence="2">Thioesterase/thiol ester dehydrase-isomerase</fullName>
    </submittedName>
</protein>
<dbReference type="PANTHER" id="PTHR31793:SF39">
    <property type="entry name" value="THIOESTERASE_THIOL ESTER DEHYDRASE-ISOMERASE"/>
    <property type="match status" value="1"/>
</dbReference>
<gene>
    <name evidence="2" type="ORF">CALVIDRAFT_532602</name>
</gene>